<dbReference type="GO" id="GO:0046872">
    <property type="term" value="F:metal ion binding"/>
    <property type="evidence" value="ECO:0007669"/>
    <property type="project" value="UniProtKB-KW"/>
</dbReference>
<comment type="similarity">
    <text evidence="2">Belongs to the cytochrome ubiquinol oxidase subunit 1 family.</text>
</comment>
<feature type="transmembrane region" description="Helical" evidence="12">
    <location>
        <begin position="20"/>
        <end position="44"/>
    </location>
</feature>
<feature type="transmembrane region" description="Helical" evidence="12">
    <location>
        <begin position="65"/>
        <end position="90"/>
    </location>
</feature>
<dbReference type="AlphaFoldDB" id="A0A510HJC8"/>
<dbReference type="GO" id="GO:0070069">
    <property type="term" value="C:cytochrome complex"/>
    <property type="evidence" value="ECO:0007669"/>
    <property type="project" value="InterPro"/>
</dbReference>
<evidence type="ECO:0000256" key="10">
    <source>
        <dbReference type="ARBA" id="ARBA00023004"/>
    </source>
</evidence>
<evidence type="ECO:0000256" key="8">
    <source>
        <dbReference type="ARBA" id="ARBA00022982"/>
    </source>
</evidence>
<feature type="transmembrane region" description="Helical" evidence="12">
    <location>
        <begin position="349"/>
        <end position="370"/>
    </location>
</feature>
<keyword evidence="5" id="KW-0349">Heme</keyword>
<evidence type="ECO:0000256" key="2">
    <source>
        <dbReference type="ARBA" id="ARBA00009819"/>
    </source>
</evidence>
<dbReference type="InterPro" id="IPR002585">
    <property type="entry name" value="Cyt-d_ubiquinol_oxidase_su_1"/>
</dbReference>
<keyword evidence="9 12" id="KW-1133">Transmembrane helix</keyword>
<dbReference type="EMBL" id="AP019791">
    <property type="protein sequence ID" value="BBL80024.1"/>
    <property type="molecule type" value="Genomic_DNA"/>
</dbReference>
<evidence type="ECO:0000256" key="6">
    <source>
        <dbReference type="ARBA" id="ARBA00022692"/>
    </source>
</evidence>
<reference evidence="13" key="1">
    <citation type="journal article" date="2019" name="Microbiol. Resour. Announc.">
        <title>Complete Genome Sequence of Rubrobacter xylanophilus Strain AA3-22, Isolated from Arima Onsen in Japan.</title>
        <authorList>
            <person name="Tomariguchi N."/>
            <person name="Miyazaki K."/>
        </authorList>
    </citation>
    <scope>NUCLEOTIDE SEQUENCE [LARGE SCALE GENOMIC DNA]</scope>
    <source>
        <strain evidence="13">AA3-22</strain>
    </source>
</reference>
<keyword evidence="6 12" id="KW-0812">Transmembrane</keyword>
<evidence type="ECO:0000313" key="13">
    <source>
        <dbReference type="EMBL" id="BBL80024.1"/>
    </source>
</evidence>
<gene>
    <name evidence="13" type="ORF">RxyAA322_18780</name>
</gene>
<dbReference type="GO" id="GO:0016682">
    <property type="term" value="F:oxidoreductase activity, acting on diphenols and related substances as donors, oxygen as acceptor"/>
    <property type="evidence" value="ECO:0007669"/>
    <property type="project" value="TreeGrafter"/>
</dbReference>
<evidence type="ECO:0000256" key="5">
    <source>
        <dbReference type="ARBA" id="ARBA00022617"/>
    </source>
</evidence>
<dbReference type="Pfam" id="PF01654">
    <property type="entry name" value="Cyt_bd_oxida_I"/>
    <property type="match status" value="1"/>
</dbReference>
<evidence type="ECO:0000256" key="9">
    <source>
        <dbReference type="ARBA" id="ARBA00022989"/>
    </source>
</evidence>
<sequence>MPVGDIEFPVIGNDALIPVLVVPHILIAAFVIGITLVAPVSEYLGLVTKQPKYDRFARNAAKFTILIFASGSALAITFVLMLITLYPVFWSYLQNIMFWALLAEAFMFVGEIILLYAWYNAWDRMAYRKRLHVVFGFMAGLFGLAQQTFINVVGSYMLTPSEAPATNVGATFLNPTFVPLNMHRFIGNISFVGFLVAGWAAWRYLRSAGEEDREYYDWMGHWGMVWGFGFLLLQPIIGYGYLKSIREHSPAAFDYLMVGEKSWLFNLLAIELAVMGVAGVAYFLHRLRFAVRPMPALRRTAAGALGFMAIFGVLNVIPADANLVPQIGLVFAEGERTQIPLGDMYPWKYIGLIGMTFAGLFVLALYLKATASGFHWGRSSRWSQYALIVVAVTVVFTMMTMGYARETARRAEGPGYLINGCITLDQKITPETCPPVTGGSL</sequence>
<dbReference type="GO" id="GO:0019646">
    <property type="term" value="P:aerobic electron transport chain"/>
    <property type="evidence" value="ECO:0007669"/>
    <property type="project" value="InterPro"/>
</dbReference>
<accession>A0A510HJC8</accession>
<protein>
    <submittedName>
        <fullName evidence="13">Uncharacterized protein</fullName>
    </submittedName>
</protein>
<dbReference type="GO" id="GO:0020037">
    <property type="term" value="F:heme binding"/>
    <property type="evidence" value="ECO:0007669"/>
    <property type="project" value="TreeGrafter"/>
</dbReference>
<comment type="subcellular location">
    <subcellularLocation>
        <location evidence="1">Cell membrane</location>
        <topology evidence="1">Multi-pass membrane protein</topology>
    </subcellularLocation>
</comment>
<feature type="transmembrane region" description="Helical" evidence="12">
    <location>
        <begin position="96"/>
        <end position="119"/>
    </location>
</feature>
<keyword evidence="8" id="KW-0249">Electron transport</keyword>
<keyword evidence="3" id="KW-0813">Transport</keyword>
<feature type="transmembrane region" description="Helical" evidence="12">
    <location>
        <begin position="382"/>
        <end position="404"/>
    </location>
</feature>
<dbReference type="Proteomes" id="UP000318065">
    <property type="component" value="Chromosome"/>
</dbReference>
<keyword evidence="7" id="KW-0479">Metal-binding</keyword>
<name>A0A510HJC8_9ACTN</name>
<dbReference type="PANTHER" id="PTHR30365">
    <property type="entry name" value="CYTOCHROME D UBIQUINOL OXIDASE"/>
    <property type="match status" value="1"/>
</dbReference>
<dbReference type="PANTHER" id="PTHR30365:SF14">
    <property type="entry name" value="CYTOCHROME BD MENAQUINOL OXIDASE SUBUNIT I-RELATED"/>
    <property type="match status" value="1"/>
</dbReference>
<feature type="transmembrane region" description="Helical" evidence="12">
    <location>
        <begin position="223"/>
        <end position="242"/>
    </location>
</feature>
<evidence type="ECO:0000256" key="1">
    <source>
        <dbReference type="ARBA" id="ARBA00004651"/>
    </source>
</evidence>
<evidence type="ECO:0000256" key="12">
    <source>
        <dbReference type="SAM" id="Phobius"/>
    </source>
</evidence>
<dbReference type="RefSeq" id="WP_143528031.1">
    <property type="nucleotide sequence ID" value="NZ_AP019791.1"/>
</dbReference>
<feature type="transmembrane region" description="Helical" evidence="12">
    <location>
        <begin position="185"/>
        <end position="202"/>
    </location>
</feature>
<keyword evidence="4" id="KW-1003">Cell membrane</keyword>
<organism evidence="13 14">
    <name type="scientific">Rubrobacter xylanophilus</name>
    <dbReference type="NCBI Taxonomy" id="49319"/>
    <lineage>
        <taxon>Bacteria</taxon>
        <taxon>Bacillati</taxon>
        <taxon>Actinomycetota</taxon>
        <taxon>Rubrobacteria</taxon>
        <taxon>Rubrobacterales</taxon>
        <taxon>Rubrobacteraceae</taxon>
        <taxon>Rubrobacter</taxon>
    </lineage>
</organism>
<dbReference type="GO" id="GO:0009055">
    <property type="term" value="F:electron transfer activity"/>
    <property type="evidence" value="ECO:0007669"/>
    <property type="project" value="InterPro"/>
</dbReference>
<feature type="transmembrane region" description="Helical" evidence="12">
    <location>
        <begin position="131"/>
        <end position="150"/>
    </location>
</feature>
<evidence type="ECO:0000256" key="4">
    <source>
        <dbReference type="ARBA" id="ARBA00022475"/>
    </source>
</evidence>
<evidence type="ECO:0000313" key="14">
    <source>
        <dbReference type="Proteomes" id="UP000318065"/>
    </source>
</evidence>
<feature type="transmembrane region" description="Helical" evidence="12">
    <location>
        <begin position="262"/>
        <end position="284"/>
    </location>
</feature>
<evidence type="ECO:0000256" key="7">
    <source>
        <dbReference type="ARBA" id="ARBA00022723"/>
    </source>
</evidence>
<dbReference type="GO" id="GO:0005886">
    <property type="term" value="C:plasma membrane"/>
    <property type="evidence" value="ECO:0007669"/>
    <property type="project" value="UniProtKB-SubCell"/>
</dbReference>
<keyword evidence="11 12" id="KW-0472">Membrane</keyword>
<evidence type="ECO:0000256" key="11">
    <source>
        <dbReference type="ARBA" id="ARBA00023136"/>
    </source>
</evidence>
<keyword evidence="14" id="KW-1185">Reference proteome</keyword>
<keyword evidence="10" id="KW-0408">Iron</keyword>
<dbReference type="OrthoDB" id="9807042at2"/>
<evidence type="ECO:0000256" key="3">
    <source>
        <dbReference type="ARBA" id="ARBA00022448"/>
    </source>
</evidence>
<proteinExistence type="inferred from homology"/>